<dbReference type="RefSeq" id="YP_008873204.1">
    <property type="nucleotide sequence ID" value="NC_023006.1"/>
</dbReference>
<dbReference type="EMBL" id="AB775548">
    <property type="protein sequence ID" value="BAO20628.1"/>
    <property type="molecule type" value="Genomic_DNA"/>
</dbReference>
<evidence type="ECO:0000313" key="2">
    <source>
        <dbReference type="Proteomes" id="UP000201835"/>
    </source>
</evidence>
<proteinExistence type="predicted"/>
<dbReference type="Proteomes" id="UP000201835">
    <property type="component" value="Segment"/>
</dbReference>
<evidence type="ECO:0008006" key="3">
    <source>
        <dbReference type="Google" id="ProtNLM"/>
    </source>
</evidence>
<accession>V5YTJ0</accession>
<name>V5YTJ0_9CAUD</name>
<protein>
    <recommendedName>
        <fullName evidence="3">DUF2116 family Zn-ribbon domain-containing protein</fullName>
    </recommendedName>
</protein>
<evidence type="ECO:0000313" key="1">
    <source>
        <dbReference type="EMBL" id="BAO20628.1"/>
    </source>
</evidence>
<keyword evidence="2" id="KW-1185">Reference proteome</keyword>
<reference evidence="1 2" key="1">
    <citation type="journal article" date="2015" name="J Appl Environ Microbiol">
        <title>Complete Genome Sequence Analysis of Two Pseudomonas plecoglossicida Phages, Potential Therapeutic Agents.</title>
        <authorList>
            <person name="Kawato Y."/>
            <person name="Yasuike M."/>
            <person name="Nakamura Y."/>
            <person name="Shigenobu Y."/>
            <person name="Fujiwara A."/>
            <person name="Sano M."/>
            <person name="Nakai T."/>
        </authorList>
    </citation>
    <scope>NUCLEOTIDE SEQUENCE [LARGE SCALE GENOMIC DNA]</scope>
</reference>
<sequence>MADLYDRASEREDHDRQLAIAAVQMRKPRELPRTGHCHNCNEPLTTGGLFCDADCSADHELRSRAARY</sequence>
<dbReference type="GeneID" id="17825071"/>
<organism evidence="1 2">
    <name type="scientific">Pseudomonas phage PPpW-3</name>
    <dbReference type="NCBI Taxonomy" id="1279082"/>
    <lineage>
        <taxon>Viruses</taxon>
        <taxon>Duplodnaviria</taxon>
        <taxon>Heunggongvirae</taxon>
        <taxon>Uroviricota</taxon>
        <taxon>Caudoviricetes</taxon>
        <taxon>Hiroshimavirus</taxon>
        <taxon>Hiroshimavirus PPpW3</taxon>
    </lineage>
</organism>
<dbReference type="KEGG" id="vg:17825071"/>